<evidence type="ECO:0000313" key="2">
    <source>
        <dbReference type="Proteomes" id="UP000746747"/>
    </source>
</evidence>
<proteinExistence type="predicted"/>
<feature type="non-terminal residue" evidence="1">
    <location>
        <position position="1"/>
    </location>
</feature>
<name>A0A8J2ME29_9BILA</name>
<keyword evidence="2" id="KW-1185">Reference proteome</keyword>
<dbReference type="Proteomes" id="UP000746747">
    <property type="component" value="Unassembled WGS sequence"/>
</dbReference>
<dbReference type="EMBL" id="CAKAEH010001742">
    <property type="protein sequence ID" value="CAG9539056.1"/>
    <property type="molecule type" value="Genomic_DNA"/>
</dbReference>
<accession>A0A8J2ME29</accession>
<sequence>MSAVGIESEYLRDVNSMLPKWFKHTRNFKCGRKIICVDQLYGWRGGDTGYYGSEELEDTPDFLDEIEILPVQNEVKNEELEVLRKEAKERLEKARETHPNFNILTDRAPTPDFSVTYIETSYSTGDDSVNKSHQVSVVTATGEMEKIAIDDVASDENNSNDFGEPMENCATNLTYTIEKNEDNKDLLLLTSEDHVSSSEGYEPMLEPKLDETSTAQKSHVAKGNMMNPVQEDRKEQHNISVLGSEHNDETAKNTLRREILNEAMVVVEHQILQTADSISVHHDDEISLQSANQKVLGCPAPLQATFDLSRIDKVDLAAGGKSEISPVKPRASQISRSDLMGQMDNSITHANISRPSDRTTTVSFKTPKQYMKTAIVRKQPTIVTPLFKKRSIASTASRGTSTPIEGSACYVCPRYDAHHAAFASHATQTGSGTPICTPILLHSRIMPQNALTPIRRPLSCSSRISCKLSTGKASKPSRIPVPTSALMAISQYGTPSPSSRLVRIAKVLGTEELFEYIDKYQIDLDPRFNDILGR</sequence>
<dbReference type="AlphaFoldDB" id="A0A8J2ME29"/>
<gene>
    <name evidence="1" type="ORF">CJOHNSTONI_LOCUS8694</name>
</gene>
<comment type="caution">
    <text evidence="1">The sequence shown here is derived from an EMBL/GenBank/DDBJ whole genome shotgun (WGS) entry which is preliminary data.</text>
</comment>
<organism evidence="1 2">
    <name type="scientific">Cercopithifilaria johnstoni</name>
    <dbReference type="NCBI Taxonomy" id="2874296"/>
    <lineage>
        <taxon>Eukaryota</taxon>
        <taxon>Metazoa</taxon>
        <taxon>Ecdysozoa</taxon>
        <taxon>Nematoda</taxon>
        <taxon>Chromadorea</taxon>
        <taxon>Rhabditida</taxon>
        <taxon>Spirurina</taxon>
        <taxon>Spiruromorpha</taxon>
        <taxon>Filarioidea</taxon>
        <taxon>Onchocercidae</taxon>
        <taxon>Cercopithifilaria</taxon>
    </lineage>
</organism>
<evidence type="ECO:0000313" key="1">
    <source>
        <dbReference type="EMBL" id="CAG9539056.1"/>
    </source>
</evidence>
<dbReference type="OrthoDB" id="5847181at2759"/>
<reference evidence="1" key="1">
    <citation type="submission" date="2021-09" db="EMBL/GenBank/DDBJ databases">
        <authorList>
            <consortium name="Pathogen Informatics"/>
        </authorList>
    </citation>
    <scope>NUCLEOTIDE SEQUENCE</scope>
</reference>
<protein>
    <submittedName>
        <fullName evidence="1">Uncharacterized protein</fullName>
    </submittedName>
</protein>